<dbReference type="Proteomes" id="UP000295281">
    <property type="component" value="Unassembled WGS sequence"/>
</dbReference>
<dbReference type="SMART" id="SM00347">
    <property type="entry name" value="HTH_MARR"/>
    <property type="match status" value="1"/>
</dbReference>
<protein>
    <submittedName>
        <fullName evidence="2">DNA-binding MarR family transcriptional regulator</fullName>
    </submittedName>
</protein>
<dbReference type="GO" id="GO:0003677">
    <property type="term" value="F:DNA binding"/>
    <property type="evidence" value="ECO:0007669"/>
    <property type="project" value="UniProtKB-KW"/>
</dbReference>
<feature type="domain" description="HTH marR-type" evidence="1">
    <location>
        <begin position="9"/>
        <end position="142"/>
    </location>
</feature>
<dbReference type="GO" id="GO:0003700">
    <property type="term" value="F:DNA-binding transcription factor activity"/>
    <property type="evidence" value="ECO:0007669"/>
    <property type="project" value="InterPro"/>
</dbReference>
<dbReference type="AlphaFoldDB" id="A0A4R6UTM5"/>
<proteinExistence type="predicted"/>
<dbReference type="SUPFAM" id="SSF46785">
    <property type="entry name" value="Winged helix' DNA-binding domain"/>
    <property type="match status" value="1"/>
</dbReference>
<evidence type="ECO:0000259" key="1">
    <source>
        <dbReference type="PROSITE" id="PS50995"/>
    </source>
</evidence>
<keyword evidence="2" id="KW-0238">DNA-binding</keyword>
<dbReference type="EMBL" id="SNYN01000016">
    <property type="protein sequence ID" value="TDQ49229.1"/>
    <property type="molecule type" value="Genomic_DNA"/>
</dbReference>
<sequence>MGDGASEGKRELVERLQELELRQVRMFARSRSLPLLSTTLTIQQLKVLVVLSIDGDMPTHELAERVGTGVATLTGIVDRLAARTLVYRREDPSDRRVRRVDLTDEGYALIGDLWGVGQQRNRAALSTLDIDTLRALAKGLEALCDALEKTADTSESPEEP</sequence>
<dbReference type="PRINTS" id="PR00598">
    <property type="entry name" value="HTHMARR"/>
</dbReference>
<evidence type="ECO:0000313" key="2">
    <source>
        <dbReference type="EMBL" id="TDQ49229.1"/>
    </source>
</evidence>
<dbReference type="GO" id="GO:0006950">
    <property type="term" value="P:response to stress"/>
    <property type="evidence" value="ECO:0007669"/>
    <property type="project" value="TreeGrafter"/>
</dbReference>
<reference evidence="2 3" key="1">
    <citation type="submission" date="2019-03" db="EMBL/GenBank/DDBJ databases">
        <title>Genomic Encyclopedia of Type Strains, Phase IV (KMG-IV): sequencing the most valuable type-strain genomes for metagenomic binning, comparative biology and taxonomic classification.</title>
        <authorList>
            <person name="Goeker M."/>
        </authorList>
    </citation>
    <scope>NUCLEOTIDE SEQUENCE [LARGE SCALE GENOMIC DNA]</scope>
    <source>
        <strain evidence="2 3">DSM 46770</strain>
    </source>
</reference>
<name>A0A4R6UTM5_9ACTN</name>
<dbReference type="PANTHER" id="PTHR33164:SF99">
    <property type="entry name" value="MARR FAMILY REGULATORY PROTEIN"/>
    <property type="match status" value="1"/>
</dbReference>
<dbReference type="Gene3D" id="1.10.10.10">
    <property type="entry name" value="Winged helix-like DNA-binding domain superfamily/Winged helix DNA-binding domain"/>
    <property type="match status" value="1"/>
</dbReference>
<dbReference type="Pfam" id="PF01047">
    <property type="entry name" value="MarR"/>
    <property type="match status" value="1"/>
</dbReference>
<keyword evidence="3" id="KW-1185">Reference proteome</keyword>
<gene>
    <name evidence="2" type="ORF">EV190_11625</name>
</gene>
<dbReference type="OrthoDB" id="3436795at2"/>
<comment type="caution">
    <text evidence="2">The sequence shown here is derived from an EMBL/GenBank/DDBJ whole genome shotgun (WGS) entry which is preliminary data.</text>
</comment>
<dbReference type="InterPro" id="IPR000835">
    <property type="entry name" value="HTH_MarR-typ"/>
</dbReference>
<dbReference type="InterPro" id="IPR036390">
    <property type="entry name" value="WH_DNA-bd_sf"/>
</dbReference>
<organism evidence="2 3">
    <name type="scientific">Actinorugispora endophytica</name>
    <dbReference type="NCBI Taxonomy" id="1605990"/>
    <lineage>
        <taxon>Bacteria</taxon>
        <taxon>Bacillati</taxon>
        <taxon>Actinomycetota</taxon>
        <taxon>Actinomycetes</taxon>
        <taxon>Streptosporangiales</taxon>
        <taxon>Nocardiopsidaceae</taxon>
        <taxon>Actinorugispora</taxon>
    </lineage>
</organism>
<dbReference type="PROSITE" id="PS50995">
    <property type="entry name" value="HTH_MARR_2"/>
    <property type="match status" value="1"/>
</dbReference>
<accession>A0A4R6UTM5</accession>
<dbReference type="PANTHER" id="PTHR33164">
    <property type="entry name" value="TRANSCRIPTIONAL REGULATOR, MARR FAMILY"/>
    <property type="match status" value="1"/>
</dbReference>
<dbReference type="InterPro" id="IPR036388">
    <property type="entry name" value="WH-like_DNA-bd_sf"/>
</dbReference>
<evidence type="ECO:0000313" key="3">
    <source>
        <dbReference type="Proteomes" id="UP000295281"/>
    </source>
</evidence>
<dbReference type="InterPro" id="IPR039422">
    <property type="entry name" value="MarR/SlyA-like"/>
</dbReference>